<feature type="transmembrane region" description="Helical" evidence="18">
    <location>
        <begin position="285"/>
        <end position="306"/>
    </location>
</feature>
<evidence type="ECO:0000256" key="7">
    <source>
        <dbReference type="ARBA" id="ARBA00022692"/>
    </source>
</evidence>
<gene>
    <name evidence="19" type="ORF">IQ260_02565</name>
</gene>
<comment type="similarity">
    <text evidence="3">Belongs to the glycosyltransferase 2 family.</text>
</comment>
<keyword evidence="5" id="KW-0328">Glycosyltransferase</keyword>
<dbReference type="SUPFAM" id="SSF53448">
    <property type="entry name" value="Nucleotide-diphospho-sugar transferases"/>
    <property type="match status" value="1"/>
</dbReference>
<dbReference type="Pfam" id="PF13641">
    <property type="entry name" value="Glyco_tranf_2_3"/>
    <property type="match status" value="1"/>
</dbReference>
<dbReference type="AlphaFoldDB" id="A0A928ZS33"/>
<evidence type="ECO:0000256" key="2">
    <source>
        <dbReference type="ARBA" id="ARBA00004141"/>
    </source>
</evidence>
<keyword evidence="7 18" id="KW-0812">Transmembrane</keyword>
<comment type="cofactor">
    <cofactor evidence="1">
        <name>Mg(2+)</name>
        <dbReference type="ChEBI" id="CHEBI:18420"/>
    </cofactor>
</comment>
<evidence type="ECO:0000256" key="11">
    <source>
        <dbReference type="ARBA" id="ARBA00023098"/>
    </source>
</evidence>
<evidence type="ECO:0000256" key="3">
    <source>
        <dbReference type="ARBA" id="ARBA00006739"/>
    </source>
</evidence>
<evidence type="ECO:0000313" key="20">
    <source>
        <dbReference type="Proteomes" id="UP000615026"/>
    </source>
</evidence>
<evidence type="ECO:0000256" key="6">
    <source>
        <dbReference type="ARBA" id="ARBA00022679"/>
    </source>
</evidence>
<protein>
    <recommendedName>
        <fullName evidence="16">Beta-monoglucosyldiacylglycerol synthase</fullName>
        <ecNumber evidence="15">2.4.1.336</ecNumber>
    </recommendedName>
    <alternativeName>
        <fullName evidence="17">UDP-glucose:1,2-diacylglycerol 3-beta-D-glucosyltransferase</fullName>
    </alternativeName>
</protein>
<evidence type="ECO:0000256" key="8">
    <source>
        <dbReference type="ARBA" id="ARBA00022798"/>
    </source>
</evidence>
<evidence type="ECO:0000256" key="18">
    <source>
        <dbReference type="SAM" id="Phobius"/>
    </source>
</evidence>
<evidence type="ECO:0000256" key="9">
    <source>
        <dbReference type="ARBA" id="ARBA00022842"/>
    </source>
</evidence>
<accession>A0A928ZS33</accession>
<dbReference type="PANTHER" id="PTHR43867">
    <property type="entry name" value="CELLULOSE SYNTHASE CATALYTIC SUBUNIT A [UDP-FORMING]"/>
    <property type="match status" value="1"/>
</dbReference>
<comment type="caution">
    <text evidence="19">The sequence shown here is derived from an EMBL/GenBank/DDBJ whole genome shotgun (WGS) entry which is preliminary data.</text>
</comment>
<dbReference type="GO" id="GO:0016758">
    <property type="term" value="F:hexosyltransferase activity"/>
    <property type="evidence" value="ECO:0007669"/>
    <property type="project" value="TreeGrafter"/>
</dbReference>
<keyword evidence="6" id="KW-0808">Transferase</keyword>
<dbReference type="CDD" id="cd06423">
    <property type="entry name" value="CESA_like"/>
    <property type="match status" value="1"/>
</dbReference>
<name>A0A928ZS33_LEPEC</name>
<evidence type="ECO:0000313" key="19">
    <source>
        <dbReference type="EMBL" id="MBE9065532.1"/>
    </source>
</evidence>
<feature type="transmembrane region" description="Helical" evidence="18">
    <location>
        <begin position="353"/>
        <end position="371"/>
    </location>
</feature>
<dbReference type="EC" id="2.4.1.336" evidence="15"/>
<keyword evidence="13" id="KW-0119">Carbohydrate metabolism</keyword>
<evidence type="ECO:0000256" key="13">
    <source>
        <dbReference type="ARBA" id="ARBA00023277"/>
    </source>
</evidence>
<dbReference type="GO" id="GO:0046467">
    <property type="term" value="P:membrane lipid biosynthetic process"/>
    <property type="evidence" value="ECO:0007669"/>
    <property type="project" value="UniProtKB-ARBA"/>
</dbReference>
<dbReference type="GO" id="GO:0006071">
    <property type="term" value="P:glycerol metabolic process"/>
    <property type="evidence" value="ECO:0007669"/>
    <property type="project" value="UniProtKB-KW"/>
</dbReference>
<dbReference type="EMBL" id="JADEXP010000010">
    <property type="protein sequence ID" value="MBE9065532.1"/>
    <property type="molecule type" value="Genomic_DNA"/>
</dbReference>
<evidence type="ECO:0000256" key="5">
    <source>
        <dbReference type="ARBA" id="ARBA00022676"/>
    </source>
</evidence>
<dbReference type="Proteomes" id="UP000615026">
    <property type="component" value="Unassembled WGS sequence"/>
</dbReference>
<keyword evidence="9" id="KW-0460">Magnesium</keyword>
<keyword evidence="12 18" id="KW-0472">Membrane</keyword>
<evidence type="ECO:0000256" key="15">
    <source>
        <dbReference type="ARBA" id="ARBA00066964"/>
    </source>
</evidence>
<dbReference type="PANTHER" id="PTHR43867:SF2">
    <property type="entry name" value="CELLULOSE SYNTHASE CATALYTIC SUBUNIT A [UDP-FORMING]"/>
    <property type="match status" value="1"/>
</dbReference>
<sequence>MYVVRIAIANPNYAVSPNKADIQSTLTEAEWPRVSLLVAAKNEAAVITNLVASLCSLDYPEERYELWVIDDNSDDGTSNILDRLAQTHPKLNVLHRGPEATGGKSGALNLVWPRVKGDILAVFDADAQVPSDLLRRVVPLFTNERTGAIQVRKSIVNSDTNFWTQGQAAEMALDRYYQEQRSARCGIGELRGNGQFVRQTAIAQCGGWNEMTITDDLDLTVQLHLHQWNIGFVSNPTVGEEGVTTGIALWHQRNRWAEGGYQRYLDYWRLLIRNQLGWNKSIDMLMYWILQYMLPIVALPDFLVAIVLRQPPVFAPLTTLAVGVSYWGMAMGIRRTQKVSLLLAMVKAIKGTLYMTHWIIVMAFATTRMAVRPKRLKWVKTIHDGEAASA</sequence>
<dbReference type="InterPro" id="IPR050321">
    <property type="entry name" value="Glycosyltr_2/OpgH_subfam"/>
</dbReference>
<dbReference type="FunFam" id="3.90.550.10:FF:000164">
    <property type="entry name" value="Beta-(1-3)-glucosyl transferase"/>
    <property type="match status" value="1"/>
</dbReference>
<dbReference type="InterPro" id="IPR029044">
    <property type="entry name" value="Nucleotide-diphossugar_trans"/>
</dbReference>
<dbReference type="Gene3D" id="3.90.550.10">
    <property type="entry name" value="Spore Coat Polysaccharide Biosynthesis Protein SpsA, Chain A"/>
    <property type="match status" value="1"/>
</dbReference>
<feature type="transmembrane region" description="Helical" evidence="18">
    <location>
        <begin position="313"/>
        <end position="333"/>
    </location>
</feature>
<comment type="catalytic activity">
    <reaction evidence="14">
        <text>a 1,2-diacyl-sn-glycerol + UDP-alpha-D-glucose = a 1,2-diacyl-3-O-(beta-D-glucopyranosyl)-sn-glycerol + UDP + H(+)</text>
        <dbReference type="Rhea" id="RHEA:17285"/>
        <dbReference type="ChEBI" id="CHEBI:15378"/>
        <dbReference type="ChEBI" id="CHEBI:17815"/>
        <dbReference type="ChEBI" id="CHEBI:58223"/>
        <dbReference type="ChEBI" id="CHEBI:58885"/>
        <dbReference type="ChEBI" id="CHEBI:75799"/>
        <dbReference type="EC" id="2.4.1.336"/>
    </reaction>
</comment>
<keyword evidence="4" id="KW-0444">Lipid biosynthesis</keyword>
<keyword evidence="20" id="KW-1185">Reference proteome</keyword>
<proteinExistence type="inferred from homology"/>
<evidence type="ECO:0000256" key="10">
    <source>
        <dbReference type="ARBA" id="ARBA00022989"/>
    </source>
</evidence>
<dbReference type="GO" id="GO:0005886">
    <property type="term" value="C:plasma membrane"/>
    <property type="evidence" value="ECO:0007669"/>
    <property type="project" value="TreeGrafter"/>
</dbReference>
<evidence type="ECO:0000256" key="17">
    <source>
        <dbReference type="ARBA" id="ARBA00078564"/>
    </source>
</evidence>
<evidence type="ECO:0000256" key="16">
    <source>
        <dbReference type="ARBA" id="ARBA00068721"/>
    </source>
</evidence>
<reference evidence="19" key="1">
    <citation type="submission" date="2020-10" db="EMBL/GenBank/DDBJ databases">
        <authorList>
            <person name="Castelo-Branco R."/>
            <person name="Eusebio N."/>
            <person name="Adriana R."/>
            <person name="Vieira A."/>
            <person name="Brugerolle De Fraissinette N."/>
            <person name="Rezende De Castro R."/>
            <person name="Schneider M.P."/>
            <person name="Vasconcelos V."/>
            <person name="Leao P.N."/>
        </authorList>
    </citation>
    <scope>NUCLEOTIDE SEQUENCE</scope>
    <source>
        <strain evidence="19">LEGE 11479</strain>
    </source>
</reference>
<evidence type="ECO:0000256" key="1">
    <source>
        <dbReference type="ARBA" id="ARBA00001946"/>
    </source>
</evidence>
<keyword evidence="11" id="KW-0443">Lipid metabolism</keyword>
<keyword evidence="10 18" id="KW-1133">Transmembrane helix</keyword>
<evidence type="ECO:0000256" key="12">
    <source>
        <dbReference type="ARBA" id="ARBA00023136"/>
    </source>
</evidence>
<comment type="subcellular location">
    <subcellularLocation>
        <location evidence="2">Membrane</location>
        <topology evidence="2">Multi-pass membrane protein</topology>
    </subcellularLocation>
</comment>
<keyword evidence="8" id="KW-0319">Glycerol metabolism</keyword>
<organism evidence="19 20">
    <name type="scientific">Leptolyngbya cf. ectocarpi LEGE 11479</name>
    <dbReference type="NCBI Taxonomy" id="1828722"/>
    <lineage>
        <taxon>Bacteria</taxon>
        <taxon>Bacillati</taxon>
        <taxon>Cyanobacteriota</taxon>
        <taxon>Cyanophyceae</taxon>
        <taxon>Leptolyngbyales</taxon>
        <taxon>Leptolyngbyaceae</taxon>
        <taxon>Leptolyngbya group</taxon>
        <taxon>Leptolyngbya</taxon>
    </lineage>
</organism>
<evidence type="ECO:0000256" key="14">
    <source>
        <dbReference type="ARBA" id="ARBA00053004"/>
    </source>
</evidence>
<evidence type="ECO:0000256" key="4">
    <source>
        <dbReference type="ARBA" id="ARBA00022516"/>
    </source>
</evidence>